<gene>
    <name evidence="3" type="ORF">Gilli_3423</name>
</gene>
<protein>
    <recommendedName>
        <fullName evidence="2">GYF domain-containing protein</fullName>
    </recommendedName>
</protein>
<keyword evidence="1" id="KW-0812">Transmembrane</keyword>
<dbReference type="EMBL" id="JH594606">
    <property type="protein sequence ID" value="EHQ04023.1"/>
    <property type="molecule type" value="Genomic_DNA"/>
</dbReference>
<dbReference type="AlphaFoldDB" id="H2BVR7"/>
<keyword evidence="1" id="KW-0472">Membrane</keyword>
<feature type="transmembrane region" description="Helical" evidence="1">
    <location>
        <begin position="82"/>
        <end position="100"/>
    </location>
</feature>
<accession>H2BVR7</accession>
<organism evidence="3 4">
    <name type="scientific">Gillisia limnaea (strain DSM 15749 / LMG 21470 / R-8282)</name>
    <dbReference type="NCBI Taxonomy" id="865937"/>
    <lineage>
        <taxon>Bacteria</taxon>
        <taxon>Pseudomonadati</taxon>
        <taxon>Bacteroidota</taxon>
        <taxon>Flavobacteriia</taxon>
        <taxon>Flavobacteriales</taxon>
        <taxon>Flavobacteriaceae</taxon>
        <taxon>Gillisia</taxon>
    </lineage>
</organism>
<dbReference type="Pfam" id="PF14237">
    <property type="entry name" value="GYF_2"/>
    <property type="match status" value="1"/>
</dbReference>
<sequence>MEKLYYLTEGIDKEGPFTLQEINKDKISKNTLVWKKGNKNWLKPNEIPEIKVLISTDSIDEIPQIPNREDPKASSNEVVKRIVIGLIFAVIVKLISYDLIVSNFGGRENMSNHAFSEANTVSYFMAFIGFCLVAVILYFSSKKK</sequence>
<proteinExistence type="predicted"/>
<dbReference type="InterPro" id="IPR025640">
    <property type="entry name" value="GYF_2"/>
</dbReference>
<dbReference type="HOGENOM" id="CLU_1803429_0_0_10"/>
<evidence type="ECO:0000256" key="1">
    <source>
        <dbReference type="SAM" id="Phobius"/>
    </source>
</evidence>
<keyword evidence="4" id="KW-1185">Reference proteome</keyword>
<dbReference type="STRING" id="865937.Gilli_3423"/>
<dbReference type="Proteomes" id="UP000003844">
    <property type="component" value="Unassembled WGS sequence"/>
</dbReference>
<evidence type="ECO:0000313" key="4">
    <source>
        <dbReference type="Proteomes" id="UP000003844"/>
    </source>
</evidence>
<dbReference type="RefSeq" id="WP_006990326.1">
    <property type="nucleotide sequence ID" value="NZ_JH594606.1"/>
</dbReference>
<evidence type="ECO:0000259" key="2">
    <source>
        <dbReference type="Pfam" id="PF14237"/>
    </source>
</evidence>
<name>H2BVR7_GILLR</name>
<feature type="domain" description="GYF" evidence="2">
    <location>
        <begin position="5"/>
        <end position="49"/>
    </location>
</feature>
<keyword evidence="1" id="KW-1133">Transmembrane helix</keyword>
<evidence type="ECO:0000313" key="3">
    <source>
        <dbReference type="EMBL" id="EHQ04023.1"/>
    </source>
</evidence>
<feature type="transmembrane region" description="Helical" evidence="1">
    <location>
        <begin position="120"/>
        <end position="139"/>
    </location>
</feature>
<reference evidence="4" key="1">
    <citation type="journal article" date="2012" name="Stand. Genomic Sci.">
        <title>Genome sequence of the Antarctic rhodopsins-containing flavobacterium Gillisia limnaea type strain (R-8282(T)).</title>
        <authorList>
            <person name="Riedel T."/>
            <person name="Held B."/>
            <person name="Nolan M."/>
            <person name="Lucas S."/>
            <person name="Lapidus A."/>
            <person name="Tice H."/>
            <person name="Del Rio T.G."/>
            <person name="Cheng J.F."/>
            <person name="Han C."/>
            <person name="Tapia R."/>
            <person name="Goodwin L.A."/>
            <person name="Pitluck S."/>
            <person name="Liolios K."/>
            <person name="Mavromatis K."/>
            <person name="Pagani I."/>
            <person name="Ivanova N."/>
            <person name="Mikhailova N."/>
            <person name="Pati A."/>
            <person name="Chen A."/>
            <person name="Palaniappan K."/>
            <person name="Land M."/>
            <person name="Rohde M."/>
            <person name="Tindall B.J."/>
            <person name="Detter J.C."/>
            <person name="Goker M."/>
            <person name="Bristow J."/>
            <person name="Eisen J.A."/>
            <person name="Markowitz V."/>
            <person name="Hugenholtz P."/>
            <person name="Kyrpides N.C."/>
            <person name="Klenk H.P."/>
            <person name="Woyke T."/>
        </authorList>
    </citation>
    <scope>NUCLEOTIDE SEQUENCE [LARGE SCALE GENOMIC DNA]</scope>
    <source>
        <strain evidence="4">DSM 15749 / LMG 21470 / R-8282</strain>
    </source>
</reference>
<dbReference type="OrthoDB" id="9764015at2"/>